<dbReference type="CDD" id="cd18621">
    <property type="entry name" value="GH32_XdINV-like"/>
    <property type="match status" value="1"/>
</dbReference>
<evidence type="ECO:0000256" key="4">
    <source>
        <dbReference type="RuleBase" id="RU362110"/>
    </source>
</evidence>
<dbReference type="GO" id="GO:0004575">
    <property type="term" value="F:sucrose alpha-glucosidase activity"/>
    <property type="evidence" value="ECO:0007669"/>
    <property type="project" value="TreeGrafter"/>
</dbReference>
<comment type="caution">
    <text evidence="9">The sequence shown here is derived from an EMBL/GenBank/DDBJ whole genome shotgun (WGS) entry which is preliminary data.</text>
</comment>
<dbReference type="Pfam" id="PF08244">
    <property type="entry name" value="Glyco_hydro_32C"/>
    <property type="match status" value="1"/>
</dbReference>
<dbReference type="SMART" id="SM00640">
    <property type="entry name" value="Glyco_32"/>
    <property type="match status" value="1"/>
</dbReference>
<reference evidence="9 10" key="1">
    <citation type="submission" date="2016-07" db="EMBL/GenBank/DDBJ databases">
        <title>Pervasive Adenine N6-methylation of Active Genes in Fungi.</title>
        <authorList>
            <consortium name="DOE Joint Genome Institute"/>
            <person name="Mondo S.J."/>
            <person name="Dannebaum R.O."/>
            <person name="Kuo R.C."/>
            <person name="Labutti K."/>
            <person name="Haridas S."/>
            <person name="Kuo A."/>
            <person name="Salamov A."/>
            <person name="Ahrendt S.R."/>
            <person name="Lipzen A."/>
            <person name="Sullivan W."/>
            <person name="Andreopoulos W.B."/>
            <person name="Clum A."/>
            <person name="Lindquist E."/>
            <person name="Daum C."/>
            <person name="Ramamoorthy G.K."/>
            <person name="Gryganskyi A."/>
            <person name="Culley D."/>
            <person name="Magnuson J.K."/>
            <person name="James T.Y."/>
            <person name="O'Malley M.A."/>
            <person name="Stajich J.E."/>
            <person name="Spatafora J.W."/>
            <person name="Visel A."/>
            <person name="Grigoriev I.V."/>
        </authorList>
    </citation>
    <scope>NUCLEOTIDE SEQUENCE [LARGE SCALE GENOMIC DNA]</scope>
    <source>
        <strain evidence="9 10">62-1032</strain>
    </source>
</reference>
<evidence type="ECO:0000313" key="9">
    <source>
        <dbReference type="EMBL" id="ORY65647.1"/>
    </source>
</evidence>
<dbReference type="GO" id="GO:0005737">
    <property type="term" value="C:cytoplasm"/>
    <property type="evidence" value="ECO:0007669"/>
    <property type="project" value="TreeGrafter"/>
</dbReference>
<dbReference type="Pfam" id="PF00251">
    <property type="entry name" value="Glyco_hydro_32N"/>
    <property type="match status" value="1"/>
</dbReference>
<dbReference type="Gene3D" id="2.115.10.20">
    <property type="entry name" value="Glycosyl hydrolase domain, family 43"/>
    <property type="match status" value="1"/>
</dbReference>
<feature type="region of interest" description="Disordered" evidence="5">
    <location>
        <begin position="37"/>
        <end position="57"/>
    </location>
</feature>
<dbReference type="InterPro" id="IPR001362">
    <property type="entry name" value="Glyco_hydro_32"/>
</dbReference>
<dbReference type="InterPro" id="IPR013189">
    <property type="entry name" value="Glyco_hydro_32_C"/>
</dbReference>
<keyword evidence="10" id="KW-1185">Reference proteome</keyword>
<feature type="domain" description="Glycosyl hydrolase family 32 N-terminal" evidence="7">
    <location>
        <begin position="99"/>
        <end position="258"/>
    </location>
</feature>
<accession>A0A1Y2E2G6</accession>
<comment type="similarity">
    <text evidence="1 4">Belongs to the glycosyl hydrolase 32 family.</text>
</comment>
<name>A0A1Y2E2G6_9BASI</name>
<dbReference type="InterPro" id="IPR023296">
    <property type="entry name" value="Glyco_hydro_beta-prop_sf"/>
</dbReference>
<dbReference type="InParanoid" id="A0A1Y2E2G6"/>
<dbReference type="EMBL" id="MCGR01000064">
    <property type="protein sequence ID" value="ORY65647.1"/>
    <property type="molecule type" value="Genomic_DNA"/>
</dbReference>
<dbReference type="AlphaFoldDB" id="A0A1Y2E2G6"/>
<dbReference type="InterPro" id="IPR013320">
    <property type="entry name" value="ConA-like_dom_sf"/>
</dbReference>
<dbReference type="SUPFAM" id="SSF75005">
    <property type="entry name" value="Arabinanase/levansucrase/invertase"/>
    <property type="match status" value="1"/>
</dbReference>
<dbReference type="PANTHER" id="PTHR42800">
    <property type="entry name" value="EXOINULINASE INUD (AFU_ORTHOLOGUE AFUA_5G00480)"/>
    <property type="match status" value="1"/>
</dbReference>
<dbReference type="PANTHER" id="PTHR42800:SF3">
    <property type="entry name" value="GLYCOSYL HYDROLASE FAMILY 32 N-TERMINAL DOMAIN-CONTAINING PROTEIN"/>
    <property type="match status" value="1"/>
</dbReference>
<gene>
    <name evidence="9" type="ORF">BCR35DRAFT_308587</name>
</gene>
<evidence type="ECO:0000313" key="10">
    <source>
        <dbReference type="Proteomes" id="UP000193467"/>
    </source>
</evidence>
<dbReference type="STRING" id="106004.A0A1Y2E2G6"/>
<dbReference type="InterPro" id="IPR013148">
    <property type="entry name" value="Glyco_hydro_32_N"/>
</dbReference>
<keyword evidence="3 4" id="KW-0326">Glycosidase</keyword>
<evidence type="ECO:0000256" key="5">
    <source>
        <dbReference type="SAM" id="MobiDB-lite"/>
    </source>
</evidence>
<evidence type="ECO:0000256" key="3">
    <source>
        <dbReference type="ARBA" id="ARBA00023295"/>
    </source>
</evidence>
<dbReference type="Gene3D" id="2.60.120.560">
    <property type="entry name" value="Exo-inulinase, domain 1"/>
    <property type="match status" value="1"/>
</dbReference>
<keyword evidence="6" id="KW-0732">Signal</keyword>
<feature type="domain" description="Glycosyl hydrolase family 32 C-terminal" evidence="8">
    <location>
        <begin position="515"/>
        <end position="659"/>
    </location>
</feature>
<evidence type="ECO:0000259" key="7">
    <source>
        <dbReference type="Pfam" id="PF00251"/>
    </source>
</evidence>
<dbReference type="Proteomes" id="UP000193467">
    <property type="component" value="Unassembled WGS sequence"/>
</dbReference>
<sequence length="692" mass="74560">MNALNIAVGALLLSANSAACAPSLALRDGFHPAILAANSTTNSTPPLNSTTTPTSSSNSSTLAAGCSLDQATAPGNLTLCGNATLFNVWRPKARVIGREGWANDNMGIWQRDDGSLHVGWQCNPQHIQWGNISMCAATSTDLVTYTDLNKTLWPSEIYDIRGVFDGTIIKDGFNGKPSILYTSTYPGGPLGATVKEVEGVETQSIAYTEDEGKSWIKLPYTAGGNPVIYDWPMQNLTGFRDPYVFKSPRLAALLGSSSATNITSSSNSSSNSTESDLFATISGGVHGKGAKLFLYRQNETGNVLNWDYISPLLETGVNSSWSEWSGNTGNNFETASANRLNATGDAFDAGDDETAVDFLSFGTENGRDQIHQKHWALWAAVNYTATSNGTVSSEILYAGVTDWGQSYAFVNFPYNGSRQIGIGWTYEGDTTMALAKQQGYQGAFTAMRDVFVKYTPNVDPTDSDLSLKASWGVKNESDGTTTVSTLGQRIIPELLSAWKAAANVSTPNATTLSSDGYQPFEQQPTDRYYVLKGQFDFERNSTGSVGFRVLASDSEYTDILYDPVAQNLTVAREMSSLVNSYDNTTELGKLKLWRTLGSNTTTLNLTVIVDNSVIEVHANDEFALTTRVYPWLSNSTGTGFLSSNVSGSAVKVSNVELWDGLVDAWPERSTNTSTGLVWDGPTAAIYGLWTGI</sequence>
<feature type="chain" id="PRO_5012192311" evidence="6">
    <location>
        <begin position="21"/>
        <end position="692"/>
    </location>
</feature>
<dbReference type="OrthoDB" id="202537at2759"/>
<evidence type="ECO:0000256" key="1">
    <source>
        <dbReference type="ARBA" id="ARBA00009902"/>
    </source>
</evidence>
<evidence type="ECO:0000256" key="2">
    <source>
        <dbReference type="ARBA" id="ARBA00022801"/>
    </source>
</evidence>
<organism evidence="9 10">
    <name type="scientific">Leucosporidium creatinivorum</name>
    <dbReference type="NCBI Taxonomy" id="106004"/>
    <lineage>
        <taxon>Eukaryota</taxon>
        <taxon>Fungi</taxon>
        <taxon>Dikarya</taxon>
        <taxon>Basidiomycota</taxon>
        <taxon>Pucciniomycotina</taxon>
        <taxon>Microbotryomycetes</taxon>
        <taxon>Leucosporidiales</taxon>
        <taxon>Leucosporidium</taxon>
    </lineage>
</organism>
<keyword evidence="2 4" id="KW-0378">Hydrolase</keyword>
<feature type="compositionally biased region" description="Low complexity" evidence="5">
    <location>
        <begin position="38"/>
        <end position="57"/>
    </location>
</feature>
<dbReference type="SUPFAM" id="SSF49899">
    <property type="entry name" value="Concanavalin A-like lectins/glucanases"/>
    <property type="match status" value="1"/>
</dbReference>
<evidence type="ECO:0000256" key="6">
    <source>
        <dbReference type="SAM" id="SignalP"/>
    </source>
</evidence>
<protein>
    <submittedName>
        <fullName evidence="9">Glycosyl hydrolase</fullName>
    </submittedName>
</protein>
<proteinExistence type="inferred from homology"/>
<feature type="signal peptide" evidence="6">
    <location>
        <begin position="1"/>
        <end position="20"/>
    </location>
</feature>
<dbReference type="GO" id="GO:0005987">
    <property type="term" value="P:sucrose catabolic process"/>
    <property type="evidence" value="ECO:0007669"/>
    <property type="project" value="TreeGrafter"/>
</dbReference>
<evidence type="ECO:0000259" key="8">
    <source>
        <dbReference type="Pfam" id="PF08244"/>
    </source>
</evidence>